<dbReference type="InterPro" id="IPR004095">
    <property type="entry name" value="TGS"/>
</dbReference>
<dbReference type="Gene3D" id="1.10.150.300">
    <property type="entry name" value="TGS-like domain"/>
    <property type="match status" value="1"/>
</dbReference>
<dbReference type="InterPro" id="IPR013029">
    <property type="entry name" value="YchF_C"/>
</dbReference>
<keyword evidence="4 10" id="KW-0547">Nucleotide-binding</keyword>
<dbReference type="FunFam" id="3.10.20.30:FF:000001">
    <property type="entry name" value="Ribosome-binding ATPase YchF"/>
    <property type="match status" value="1"/>
</dbReference>
<dbReference type="SUPFAM" id="SSF81271">
    <property type="entry name" value="TGS-like"/>
    <property type="match status" value="1"/>
</dbReference>
<evidence type="ECO:0000259" key="13">
    <source>
        <dbReference type="PROSITE" id="PS51880"/>
    </source>
</evidence>
<dbReference type="PROSITE" id="PS51880">
    <property type="entry name" value="TGS"/>
    <property type="match status" value="1"/>
</dbReference>
<dbReference type="Pfam" id="PF13508">
    <property type="entry name" value="Acetyltransf_7"/>
    <property type="match status" value="1"/>
</dbReference>
<comment type="subcellular location">
    <subcellularLocation>
        <location evidence="10">Cytoplasm</location>
    </subcellularLocation>
</comment>
<gene>
    <name evidence="14" type="ORF">CHS0354_024117</name>
</gene>
<dbReference type="PROSITE" id="PS51710">
    <property type="entry name" value="G_OBG"/>
    <property type="match status" value="1"/>
</dbReference>
<dbReference type="GO" id="GO:0005737">
    <property type="term" value="C:cytoplasm"/>
    <property type="evidence" value="ECO:0007669"/>
    <property type="project" value="UniProtKB-SubCell"/>
</dbReference>
<dbReference type="NCBIfam" id="TIGR00067">
    <property type="entry name" value="glut_race"/>
    <property type="match status" value="1"/>
</dbReference>
<proteinExistence type="inferred from homology"/>
<comment type="catalytic activity">
    <reaction evidence="1">
        <text>L-glutamate = D-glutamate</text>
        <dbReference type="Rhea" id="RHEA:12813"/>
        <dbReference type="ChEBI" id="CHEBI:29985"/>
        <dbReference type="ChEBI" id="CHEBI:29986"/>
        <dbReference type="EC" id="5.1.1.3"/>
    </reaction>
</comment>
<dbReference type="CDD" id="cd01900">
    <property type="entry name" value="YchF"/>
    <property type="match status" value="1"/>
</dbReference>
<dbReference type="SUPFAM" id="SSF53681">
    <property type="entry name" value="Aspartate/glutamate racemase"/>
    <property type="match status" value="2"/>
</dbReference>
<dbReference type="PANTHER" id="PTHR23305:SF18">
    <property type="entry name" value="OBG-TYPE G DOMAIN-CONTAINING PROTEIN"/>
    <property type="match status" value="1"/>
</dbReference>
<dbReference type="Gene3D" id="3.10.20.30">
    <property type="match status" value="1"/>
</dbReference>
<evidence type="ECO:0000256" key="2">
    <source>
        <dbReference type="ARBA" id="ARBA00001946"/>
    </source>
</evidence>
<feature type="domain" description="TGS" evidence="13">
    <location>
        <begin position="278"/>
        <end position="346"/>
    </location>
</feature>
<dbReference type="PROSITE" id="PS51186">
    <property type="entry name" value="GNAT"/>
    <property type="match status" value="1"/>
</dbReference>
<dbReference type="InterPro" id="IPR004391">
    <property type="entry name" value="Glu_race"/>
</dbReference>
<evidence type="ECO:0000256" key="7">
    <source>
        <dbReference type="ARBA" id="ARBA00022984"/>
    </source>
</evidence>
<dbReference type="GO" id="GO:0005524">
    <property type="term" value="F:ATP binding"/>
    <property type="evidence" value="ECO:0007669"/>
    <property type="project" value="UniProtKB-UniRule"/>
</dbReference>
<comment type="cofactor">
    <cofactor evidence="2">
        <name>Mg(2+)</name>
        <dbReference type="ChEBI" id="CHEBI:18420"/>
    </cofactor>
</comment>
<dbReference type="InterPro" id="IPR012676">
    <property type="entry name" value="TGS-like"/>
</dbReference>
<feature type="domain" description="OBG-type G" evidence="12">
    <location>
        <begin position="3"/>
        <end position="278"/>
    </location>
</feature>
<evidence type="ECO:0000256" key="10">
    <source>
        <dbReference type="HAMAP-Rule" id="MF_03167"/>
    </source>
</evidence>
<keyword evidence="9" id="KW-0961">Cell wall biogenesis/degradation</keyword>
<comment type="subunit">
    <text evidence="10">Monomer.</text>
</comment>
<feature type="binding site" evidence="10">
    <location>
        <begin position="12"/>
        <end position="17"/>
    </location>
    <ligand>
        <name>ATP</name>
        <dbReference type="ChEBI" id="CHEBI:30616"/>
    </ligand>
</feature>
<dbReference type="InterPro" id="IPR012675">
    <property type="entry name" value="Beta-grasp_dom_sf"/>
</dbReference>
<dbReference type="InterPro" id="IPR033134">
    <property type="entry name" value="Asp/Glu_racemase_AS_2"/>
</dbReference>
<protein>
    <recommendedName>
        <fullName evidence="10">Obg-like ATPase 1</fullName>
    </recommendedName>
</protein>
<dbReference type="AlphaFoldDB" id="A0AAE0RZV9"/>
<dbReference type="NCBIfam" id="TIGR00092">
    <property type="entry name" value="redox-regulated ATPase YchF"/>
    <property type="match status" value="1"/>
</dbReference>
<dbReference type="PROSITE" id="PS00924">
    <property type="entry name" value="ASP_GLU_RACEMASE_2"/>
    <property type="match status" value="1"/>
</dbReference>
<evidence type="ECO:0000256" key="8">
    <source>
        <dbReference type="ARBA" id="ARBA00023235"/>
    </source>
</evidence>
<evidence type="ECO:0000256" key="5">
    <source>
        <dbReference type="ARBA" id="ARBA00022840"/>
    </source>
</evidence>
<keyword evidence="8" id="KW-0413">Isomerase</keyword>
<dbReference type="InterPro" id="IPR023192">
    <property type="entry name" value="TGS-like_dom_sf"/>
</dbReference>
<evidence type="ECO:0000256" key="1">
    <source>
        <dbReference type="ARBA" id="ARBA00001602"/>
    </source>
</evidence>
<keyword evidence="5 10" id="KW-0067">ATP-binding</keyword>
<dbReference type="CDD" id="cd04301">
    <property type="entry name" value="NAT_SF"/>
    <property type="match status" value="1"/>
</dbReference>
<reference evidence="14" key="1">
    <citation type="journal article" date="2021" name="Genome Biol. Evol.">
        <title>A High-Quality Reference Genome for a Parasitic Bivalve with Doubly Uniparental Inheritance (Bivalvia: Unionida).</title>
        <authorList>
            <person name="Smith C.H."/>
        </authorList>
    </citation>
    <scope>NUCLEOTIDE SEQUENCE</scope>
    <source>
        <strain evidence="14">CHS0354</strain>
    </source>
</reference>
<accession>A0AAE0RZV9</accession>
<dbReference type="InterPro" id="IPR027417">
    <property type="entry name" value="P-loop_NTPase"/>
</dbReference>
<dbReference type="InterPro" id="IPR016181">
    <property type="entry name" value="Acyl_CoA_acyltransferase"/>
</dbReference>
<feature type="domain" description="N-acetyltransferase" evidence="11">
    <location>
        <begin position="357"/>
        <end position="515"/>
    </location>
</feature>
<comment type="caution">
    <text evidence="14">The sequence shown here is derived from an EMBL/GenBank/DDBJ whole genome shotgun (WGS) entry which is preliminary data.</text>
</comment>
<dbReference type="GO" id="GO:0071555">
    <property type="term" value="P:cell wall organization"/>
    <property type="evidence" value="ECO:0007669"/>
    <property type="project" value="UniProtKB-KW"/>
</dbReference>
<feature type="binding site" evidence="10">
    <location>
        <position position="207"/>
    </location>
    <ligand>
        <name>ATP</name>
        <dbReference type="ChEBI" id="CHEBI:30616"/>
    </ligand>
</feature>
<dbReference type="Pfam" id="PF06071">
    <property type="entry name" value="YchF-GTPase_C"/>
    <property type="match status" value="1"/>
</dbReference>
<dbReference type="GO" id="GO:0008360">
    <property type="term" value="P:regulation of cell shape"/>
    <property type="evidence" value="ECO:0007669"/>
    <property type="project" value="UniProtKB-KW"/>
</dbReference>
<sequence>MSLKCGILGLPNVGKSTLFRAITEIQVDAQNYPFCTIEPNVAMVAVPDERLAVLAKIVKTQILVPTTIEIMDIAGLVKGASKGEGLGNKFLSHVREARALIHVVRCFEDPNVIHVEGTIDPKRDIEIIETELALADLESMEKQLQRIDKESRIDKKMFSKATFAHTVYEALCKGIPARSLPQNDDEIIWLSSFFLLTSKPILYVANVHERDAVTGNIFSKTVSTYAAQNNAQAITISANIEADIAMLPPGERLEYLQTIGLTSSGLDKMIQACYTLLHLQTYFTAGEKEVRAWTVPKNATAAEAAGVIHSDFQKGFIRAEVMSYNDLVTYGSEQKVKEAGKLNIEGKAYRVQDVPFDATHKSSAREILTLSNLFRQDEISTAMEVIDDYLKKKDDYQIHSAVVGGQFVGYTCFGKTPVTVSTFDLYWIAVSPEFQRGGFGSKLFSFTWNSVLQQGGSLLIANTSSQTKYAPTRRFYEKQGCVAEAMIKNFYRGLCSARASAQIVPTHIEEGKVLQTRIPDKLFQNDETVWVRLEVDYSNPDTNTQRVFVRPVEKKTYGKTAEFVVPREVLRLELHFVVKIVLNPKDRSLVRRASLPYLRIDSLTEQEILSEIQRFPTSYEAYKYLWKIELARNGLESYRAMILSHLNQFKNIKAKSSEWYAINIEGLIALGNVEDAKIELTRFSNDFPNSWLFWQAWSAVEKKLTLLKDESELNKLYELGALYLLNNKQHHQFYEYMFILEKVRISENDLISFVDGQVKTSYPLTSPFIYAQALQIAEKNDWKNLAVTYAKKLLDIAYAENDLPEIYSDVSMGGFSRSEAFTKAYKNHLYALLDAKNYSQLFIDIDKELEEPYYEEVSRGELLALKGRSLILQNKPKEAEKLLLEAFFLKFDDAKRDLQTYRRFDSGIGGLSIVKWLKNILPQEDIVYFGDTARVPYGTKSPETIRRYAVDDTHELLKHNPKLIIVACNTVSALALPQVVQTAQNIFVLGVIEAGASNASAVTKSGKIAVIGTPATISSRAYSKAIKLKLHNATVTELACPLFVPLAEEGLIEHPATKLIAETYLSQLITLSIDTLVLGCTHYPALKHVIQETVGNHIRIIDGGEIVAKETLNYLHSMNLLNTENEHPRRTGTLKLFFSDAPRVLNSTMSQFIGSTISEYSLTSPPEHS</sequence>
<dbReference type="Proteomes" id="UP001195483">
    <property type="component" value="Unassembled WGS sequence"/>
</dbReference>
<dbReference type="SUPFAM" id="SSF52540">
    <property type="entry name" value="P-loop containing nucleoside triphosphate hydrolases"/>
    <property type="match status" value="1"/>
</dbReference>
<dbReference type="GO" id="GO:0043023">
    <property type="term" value="F:ribosomal large subunit binding"/>
    <property type="evidence" value="ECO:0007669"/>
    <property type="project" value="UniProtKB-UniRule"/>
</dbReference>
<dbReference type="InterPro" id="IPR001920">
    <property type="entry name" value="Asp/Glu_race"/>
</dbReference>
<dbReference type="Pfam" id="PF01926">
    <property type="entry name" value="MMR_HSR1"/>
    <property type="match status" value="1"/>
</dbReference>
<dbReference type="InterPro" id="IPR041706">
    <property type="entry name" value="YchF_N"/>
</dbReference>
<dbReference type="GO" id="GO:0016887">
    <property type="term" value="F:ATP hydrolysis activity"/>
    <property type="evidence" value="ECO:0007669"/>
    <property type="project" value="UniProtKB-UniRule"/>
</dbReference>
<dbReference type="PANTHER" id="PTHR23305">
    <property type="entry name" value="OBG GTPASE FAMILY"/>
    <property type="match status" value="1"/>
</dbReference>
<keyword evidence="3" id="KW-0479">Metal-binding</keyword>
<reference evidence="14" key="2">
    <citation type="journal article" date="2021" name="Genome Biol. Evol.">
        <title>Developing a high-quality reference genome for a parasitic bivalve with doubly uniparental inheritance (Bivalvia: Unionida).</title>
        <authorList>
            <person name="Smith C.H."/>
        </authorList>
    </citation>
    <scope>NUCLEOTIDE SEQUENCE</scope>
    <source>
        <strain evidence="14">CHS0354</strain>
        <tissue evidence="14">Mantle</tissue>
    </source>
</reference>
<name>A0AAE0RZV9_9BIVA</name>
<keyword evidence="15" id="KW-1185">Reference proteome</keyword>
<dbReference type="Pfam" id="PF01177">
    <property type="entry name" value="Asp_Glu_race"/>
    <property type="match status" value="1"/>
</dbReference>
<dbReference type="PRINTS" id="PR00326">
    <property type="entry name" value="GTP1OBG"/>
</dbReference>
<dbReference type="GO" id="GO:0005525">
    <property type="term" value="F:GTP binding"/>
    <property type="evidence" value="ECO:0007669"/>
    <property type="project" value="InterPro"/>
</dbReference>
<dbReference type="InterPro" id="IPR004396">
    <property type="entry name" value="ATPase_YchF/OLA1"/>
</dbReference>
<reference evidence="14" key="3">
    <citation type="submission" date="2023-05" db="EMBL/GenBank/DDBJ databases">
        <authorList>
            <person name="Smith C.H."/>
        </authorList>
    </citation>
    <scope>NUCLEOTIDE SEQUENCE</scope>
    <source>
        <strain evidence="14">CHS0354</strain>
        <tissue evidence="14">Mantle</tissue>
    </source>
</reference>
<evidence type="ECO:0000256" key="4">
    <source>
        <dbReference type="ARBA" id="ARBA00022741"/>
    </source>
</evidence>
<dbReference type="GO" id="GO:0016747">
    <property type="term" value="F:acyltransferase activity, transferring groups other than amino-acyl groups"/>
    <property type="evidence" value="ECO:0007669"/>
    <property type="project" value="InterPro"/>
</dbReference>
<dbReference type="EMBL" id="JAEAOA010001427">
    <property type="protein sequence ID" value="KAK3582563.1"/>
    <property type="molecule type" value="Genomic_DNA"/>
</dbReference>
<organism evidence="14 15">
    <name type="scientific">Potamilus streckersoni</name>
    <dbReference type="NCBI Taxonomy" id="2493646"/>
    <lineage>
        <taxon>Eukaryota</taxon>
        <taxon>Metazoa</taxon>
        <taxon>Spiralia</taxon>
        <taxon>Lophotrochozoa</taxon>
        <taxon>Mollusca</taxon>
        <taxon>Bivalvia</taxon>
        <taxon>Autobranchia</taxon>
        <taxon>Heteroconchia</taxon>
        <taxon>Palaeoheterodonta</taxon>
        <taxon>Unionida</taxon>
        <taxon>Unionoidea</taxon>
        <taxon>Unionidae</taxon>
        <taxon>Ambleminae</taxon>
        <taxon>Lampsilini</taxon>
        <taxon>Potamilus</taxon>
    </lineage>
</organism>
<dbReference type="HAMAP" id="MF_00258">
    <property type="entry name" value="Glu_racemase"/>
    <property type="match status" value="1"/>
</dbReference>
<evidence type="ECO:0000256" key="9">
    <source>
        <dbReference type="ARBA" id="ARBA00023316"/>
    </source>
</evidence>
<dbReference type="GO" id="GO:0046872">
    <property type="term" value="F:metal ion binding"/>
    <property type="evidence" value="ECO:0007669"/>
    <property type="project" value="UniProtKB-KW"/>
</dbReference>
<dbReference type="InterPro" id="IPR015942">
    <property type="entry name" value="Asp/Glu/hydantoin_racemase"/>
</dbReference>
<dbReference type="InterPro" id="IPR031167">
    <property type="entry name" value="G_OBG"/>
</dbReference>
<dbReference type="HAMAP" id="MF_00944">
    <property type="entry name" value="YchF_OLA1_ATPase"/>
    <property type="match status" value="1"/>
</dbReference>
<evidence type="ECO:0000313" key="15">
    <source>
        <dbReference type="Proteomes" id="UP001195483"/>
    </source>
</evidence>
<dbReference type="FunFam" id="3.40.50.1860:FF:000001">
    <property type="entry name" value="Glutamate racemase"/>
    <property type="match status" value="1"/>
</dbReference>
<dbReference type="CDD" id="cd04867">
    <property type="entry name" value="TGS_YchF_OLA1"/>
    <property type="match status" value="1"/>
</dbReference>
<dbReference type="GO" id="GO:0008881">
    <property type="term" value="F:glutamate racemase activity"/>
    <property type="evidence" value="ECO:0007669"/>
    <property type="project" value="UniProtKB-EC"/>
</dbReference>
<keyword evidence="7" id="KW-0573">Peptidoglycan synthesis</keyword>
<comment type="similarity">
    <text evidence="10">Belongs to the TRAFAC class OBG-HflX-like GTPase superfamily. OBG GTPase family. YchF/OLA1 subfamily.</text>
</comment>
<evidence type="ECO:0000256" key="3">
    <source>
        <dbReference type="ARBA" id="ARBA00022723"/>
    </source>
</evidence>
<keyword evidence="10" id="KW-0963">Cytoplasm</keyword>
<evidence type="ECO:0000256" key="6">
    <source>
        <dbReference type="ARBA" id="ARBA00022960"/>
    </source>
</evidence>
<evidence type="ECO:0000313" key="14">
    <source>
        <dbReference type="EMBL" id="KAK3582563.1"/>
    </source>
</evidence>
<evidence type="ECO:0000259" key="11">
    <source>
        <dbReference type="PROSITE" id="PS51186"/>
    </source>
</evidence>
<dbReference type="SUPFAM" id="SSF55729">
    <property type="entry name" value="Acyl-CoA N-acyltransferases (Nat)"/>
    <property type="match status" value="1"/>
</dbReference>
<dbReference type="InterPro" id="IPR000182">
    <property type="entry name" value="GNAT_dom"/>
</dbReference>
<dbReference type="Gene3D" id="3.40.630.30">
    <property type="match status" value="1"/>
</dbReference>
<keyword evidence="6" id="KW-0133">Cell shape</keyword>
<dbReference type="Gene3D" id="3.40.50.300">
    <property type="entry name" value="P-loop containing nucleotide triphosphate hydrolases"/>
    <property type="match status" value="1"/>
</dbReference>
<dbReference type="FunFam" id="1.10.150.300:FF:000001">
    <property type="entry name" value="Ribosome-binding ATPase YchF"/>
    <property type="match status" value="1"/>
</dbReference>
<comment type="function">
    <text evidence="10">Hydrolyzes ATP, and can also hydrolyze GTP with lower efficiency. Has lower affinity for GTP.</text>
</comment>
<evidence type="ECO:0000259" key="12">
    <source>
        <dbReference type="PROSITE" id="PS51710"/>
    </source>
</evidence>
<keyword evidence="10" id="KW-0378">Hydrolase</keyword>
<dbReference type="Gene3D" id="3.40.50.1860">
    <property type="match status" value="2"/>
</dbReference>
<dbReference type="InterPro" id="IPR006073">
    <property type="entry name" value="GTP-bd"/>
</dbReference>